<name>A0A445BXF2_ARAHY</name>
<dbReference type="EMBL" id="SDMP01000008">
    <property type="protein sequence ID" value="RYR43424.1"/>
    <property type="molecule type" value="Genomic_DNA"/>
</dbReference>
<sequence>MILSTINGLSGPKIIGLSNQKDLKLQRKETKLIKQKKKGNVRRVQKKGLEMNVTILDISQLFSLSIAVKV</sequence>
<reference evidence="1 2" key="1">
    <citation type="submission" date="2019-01" db="EMBL/GenBank/DDBJ databases">
        <title>Sequencing of cultivated peanut Arachis hypogaea provides insights into genome evolution and oil improvement.</title>
        <authorList>
            <person name="Chen X."/>
        </authorList>
    </citation>
    <scope>NUCLEOTIDE SEQUENCE [LARGE SCALE GENOMIC DNA]</scope>
    <source>
        <strain evidence="2">cv. Fuhuasheng</strain>
        <tissue evidence="1">Leaves</tissue>
    </source>
</reference>
<gene>
    <name evidence="1" type="ORF">Ahy_A08g039840</name>
</gene>
<evidence type="ECO:0000313" key="2">
    <source>
        <dbReference type="Proteomes" id="UP000289738"/>
    </source>
</evidence>
<dbReference type="AlphaFoldDB" id="A0A445BXF2"/>
<comment type="caution">
    <text evidence="1">The sequence shown here is derived from an EMBL/GenBank/DDBJ whole genome shotgun (WGS) entry which is preliminary data.</text>
</comment>
<organism evidence="1 2">
    <name type="scientific">Arachis hypogaea</name>
    <name type="common">Peanut</name>
    <dbReference type="NCBI Taxonomy" id="3818"/>
    <lineage>
        <taxon>Eukaryota</taxon>
        <taxon>Viridiplantae</taxon>
        <taxon>Streptophyta</taxon>
        <taxon>Embryophyta</taxon>
        <taxon>Tracheophyta</taxon>
        <taxon>Spermatophyta</taxon>
        <taxon>Magnoliopsida</taxon>
        <taxon>eudicotyledons</taxon>
        <taxon>Gunneridae</taxon>
        <taxon>Pentapetalae</taxon>
        <taxon>rosids</taxon>
        <taxon>fabids</taxon>
        <taxon>Fabales</taxon>
        <taxon>Fabaceae</taxon>
        <taxon>Papilionoideae</taxon>
        <taxon>50 kb inversion clade</taxon>
        <taxon>dalbergioids sensu lato</taxon>
        <taxon>Dalbergieae</taxon>
        <taxon>Pterocarpus clade</taxon>
        <taxon>Arachis</taxon>
    </lineage>
</organism>
<protein>
    <submittedName>
        <fullName evidence="1">Uncharacterized protein</fullName>
    </submittedName>
</protein>
<keyword evidence="2" id="KW-1185">Reference proteome</keyword>
<proteinExistence type="predicted"/>
<dbReference type="Proteomes" id="UP000289738">
    <property type="component" value="Chromosome A08"/>
</dbReference>
<accession>A0A445BXF2</accession>
<evidence type="ECO:0000313" key="1">
    <source>
        <dbReference type="EMBL" id="RYR43424.1"/>
    </source>
</evidence>